<evidence type="ECO:0000259" key="4">
    <source>
        <dbReference type="PROSITE" id="PS51388"/>
    </source>
</evidence>
<dbReference type="PANTHER" id="PTHR11566">
    <property type="entry name" value="DYNAMIN"/>
    <property type="match status" value="1"/>
</dbReference>
<organism evidence="6 7">
    <name type="scientific">Amanita thiersii Skay4041</name>
    <dbReference type="NCBI Taxonomy" id="703135"/>
    <lineage>
        <taxon>Eukaryota</taxon>
        <taxon>Fungi</taxon>
        <taxon>Dikarya</taxon>
        <taxon>Basidiomycota</taxon>
        <taxon>Agaricomycotina</taxon>
        <taxon>Agaricomycetes</taxon>
        <taxon>Agaricomycetidae</taxon>
        <taxon>Agaricales</taxon>
        <taxon>Pluteineae</taxon>
        <taxon>Amanitaceae</taxon>
        <taxon>Amanita</taxon>
    </lineage>
</organism>
<dbReference type="InterPro" id="IPR027417">
    <property type="entry name" value="P-loop_NTPase"/>
</dbReference>
<dbReference type="InterPro" id="IPR003130">
    <property type="entry name" value="GED"/>
</dbReference>
<dbReference type="SMART" id="SM00053">
    <property type="entry name" value="DYNc"/>
    <property type="match status" value="1"/>
</dbReference>
<keyword evidence="1" id="KW-0547">Nucleotide-binding</keyword>
<feature type="domain" description="GED" evidence="4">
    <location>
        <begin position="669"/>
        <end position="766"/>
    </location>
</feature>
<dbReference type="InterPro" id="IPR045063">
    <property type="entry name" value="Dynamin_N"/>
</dbReference>
<evidence type="ECO:0000256" key="2">
    <source>
        <dbReference type="ARBA" id="ARBA00023134"/>
    </source>
</evidence>
<feature type="compositionally biased region" description="Polar residues" evidence="3">
    <location>
        <begin position="1"/>
        <end position="30"/>
    </location>
</feature>
<dbReference type="EMBL" id="KZ302003">
    <property type="protein sequence ID" value="PFH50434.1"/>
    <property type="molecule type" value="Genomic_DNA"/>
</dbReference>
<feature type="region of interest" description="Disordered" evidence="3">
    <location>
        <begin position="1"/>
        <end position="37"/>
    </location>
</feature>
<dbReference type="Pfam" id="PF00350">
    <property type="entry name" value="Dynamin_N"/>
    <property type="match status" value="1"/>
</dbReference>
<sequence length="766" mass="86049">MVFSTSDFSPASNMSEFETTETNESINSSDAGVGLANPKLDSIRRNTLDLVNKLHNTGVQVDIDLPQIAVVGQQSAGKSSLIESISGITLPRAAGTCTRCPTECRLSQSKSPWQCTVSLRFTTDPNGQPLGQARNEIFGPVIMRKSEVEEQIRRAQRAILNPSLPAKQFLDCDDEDIKESQLSFSSNCVCLQISGADVADLSFCDLPGIIASVRTGGNTGDIQLVENLIQSYIKKPSCIILLTVACETDFENQGAHRLTKQFDPEGKRTIGVLTKPDRIQSGEEGNWIAFIKHEKELLENNWFCVKQPSSTELKAGLTWQDARKNEDNFFLSTTPWSELEGIYQQFLRTRNLVERLSTVLSDLVLKRLPEIQRELREAVTKTEKNLRELPKEPSKEPFSEIMDLFYKFCIDVSRHSDGVPEPDGLHQSIRPLQDDFRKAIQGTIPRFSPFSRSSEEEIRRPSFLETEEANEESDDRARFTYYIDEVMQKIQEARTRELPGYSPFSVLLEYIKATTGHWEGPALEFCREVHIVLAGRIRRLIQLHFSSFGQGSLEQRVHMLLQDHLQKCSDNAEDHLRWLIRTELDPSTLNTYHLASYSDKFLAHYRGERAKKYHTDLMDAISKYQAGVSYKGAPFGLQKVFQGLSELSITGIKPEDIPNVLPSDPLESALRIMADVRAYTQVAYKRFVDNVPNAVNVELIRGVDKGLLQVLTAGIGIYGPNGMATCNLKELAKENPTVAHKRAELRMKLERLTTASSELLSLGRAG</sequence>
<dbReference type="InterPro" id="IPR030381">
    <property type="entry name" value="G_DYNAMIN_dom"/>
</dbReference>
<dbReference type="GO" id="GO:0005874">
    <property type="term" value="C:microtubule"/>
    <property type="evidence" value="ECO:0007669"/>
    <property type="project" value="TreeGrafter"/>
</dbReference>
<dbReference type="Proteomes" id="UP000242287">
    <property type="component" value="Unassembled WGS sequence"/>
</dbReference>
<dbReference type="Pfam" id="PF02212">
    <property type="entry name" value="GED"/>
    <property type="match status" value="1"/>
</dbReference>
<dbReference type="GO" id="GO:0008017">
    <property type="term" value="F:microtubule binding"/>
    <property type="evidence" value="ECO:0007669"/>
    <property type="project" value="TreeGrafter"/>
</dbReference>
<gene>
    <name evidence="6" type="ORF">AMATHDRAFT_60959</name>
</gene>
<dbReference type="InterPro" id="IPR020850">
    <property type="entry name" value="GED_dom"/>
</dbReference>
<keyword evidence="2" id="KW-0342">GTP-binding</keyword>
<dbReference type="SUPFAM" id="SSF52540">
    <property type="entry name" value="P-loop containing nucleoside triphosphate hydrolases"/>
    <property type="match status" value="1"/>
</dbReference>
<dbReference type="OrthoDB" id="5061070at2759"/>
<accession>A0A2A9NM87</accession>
<dbReference type="GO" id="GO:0003924">
    <property type="term" value="F:GTPase activity"/>
    <property type="evidence" value="ECO:0007669"/>
    <property type="project" value="InterPro"/>
</dbReference>
<evidence type="ECO:0000313" key="7">
    <source>
        <dbReference type="Proteomes" id="UP000242287"/>
    </source>
</evidence>
<dbReference type="PROSITE" id="PS51388">
    <property type="entry name" value="GED"/>
    <property type="match status" value="1"/>
</dbReference>
<dbReference type="InterPro" id="IPR000375">
    <property type="entry name" value="Dynamin_stalk"/>
</dbReference>
<dbReference type="CDD" id="cd08771">
    <property type="entry name" value="DLP_1"/>
    <property type="match status" value="1"/>
</dbReference>
<reference evidence="6 7" key="1">
    <citation type="submission" date="2014-02" db="EMBL/GenBank/DDBJ databases">
        <title>Transposable element dynamics among asymbiotic and ectomycorrhizal Amanita fungi.</title>
        <authorList>
            <consortium name="DOE Joint Genome Institute"/>
            <person name="Hess J."/>
            <person name="Skrede I."/>
            <person name="Wolfe B."/>
            <person name="LaButti K."/>
            <person name="Ohm R.A."/>
            <person name="Grigoriev I.V."/>
            <person name="Pringle A."/>
        </authorList>
    </citation>
    <scope>NUCLEOTIDE SEQUENCE [LARGE SCALE GENOMIC DNA]</scope>
    <source>
        <strain evidence="6 7">SKay4041</strain>
    </source>
</reference>
<dbReference type="Gene3D" id="1.20.120.1240">
    <property type="entry name" value="Dynamin, middle domain"/>
    <property type="match status" value="1"/>
</dbReference>
<dbReference type="InterPro" id="IPR022812">
    <property type="entry name" value="Dynamin"/>
</dbReference>
<evidence type="ECO:0000259" key="5">
    <source>
        <dbReference type="PROSITE" id="PS51718"/>
    </source>
</evidence>
<evidence type="ECO:0000313" key="6">
    <source>
        <dbReference type="EMBL" id="PFH50434.1"/>
    </source>
</evidence>
<keyword evidence="7" id="KW-1185">Reference proteome</keyword>
<name>A0A2A9NM87_9AGAR</name>
<dbReference type="STRING" id="703135.A0A2A9NM87"/>
<evidence type="ECO:0008006" key="8">
    <source>
        <dbReference type="Google" id="ProtNLM"/>
    </source>
</evidence>
<feature type="domain" description="Dynamin-type G" evidence="5">
    <location>
        <begin position="62"/>
        <end position="369"/>
    </location>
</feature>
<dbReference type="GO" id="GO:0016020">
    <property type="term" value="C:membrane"/>
    <property type="evidence" value="ECO:0007669"/>
    <property type="project" value="TreeGrafter"/>
</dbReference>
<proteinExistence type="predicted"/>
<dbReference type="Pfam" id="PF01031">
    <property type="entry name" value="Dynamin_M"/>
    <property type="match status" value="1"/>
</dbReference>
<dbReference type="PROSITE" id="PS51718">
    <property type="entry name" value="G_DYNAMIN_2"/>
    <property type="match status" value="1"/>
</dbReference>
<dbReference type="InterPro" id="IPR001401">
    <property type="entry name" value="Dynamin_GTPase"/>
</dbReference>
<dbReference type="AlphaFoldDB" id="A0A2A9NM87"/>
<dbReference type="Gene3D" id="3.40.50.300">
    <property type="entry name" value="P-loop containing nucleotide triphosphate hydrolases"/>
    <property type="match status" value="1"/>
</dbReference>
<dbReference type="PRINTS" id="PR00195">
    <property type="entry name" value="DYNAMIN"/>
</dbReference>
<dbReference type="GO" id="GO:0005525">
    <property type="term" value="F:GTP binding"/>
    <property type="evidence" value="ECO:0007669"/>
    <property type="project" value="InterPro"/>
</dbReference>
<dbReference type="GO" id="GO:0005737">
    <property type="term" value="C:cytoplasm"/>
    <property type="evidence" value="ECO:0007669"/>
    <property type="project" value="TreeGrafter"/>
</dbReference>
<protein>
    <recommendedName>
        <fullName evidence="8">GED domain-containing protein</fullName>
    </recommendedName>
</protein>
<evidence type="ECO:0000256" key="1">
    <source>
        <dbReference type="ARBA" id="ARBA00022741"/>
    </source>
</evidence>
<evidence type="ECO:0000256" key="3">
    <source>
        <dbReference type="SAM" id="MobiDB-lite"/>
    </source>
</evidence>